<evidence type="ECO:0000256" key="2">
    <source>
        <dbReference type="SAM" id="SignalP"/>
    </source>
</evidence>
<feature type="signal peptide" evidence="2">
    <location>
        <begin position="1"/>
        <end position="23"/>
    </location>
</feature>
<feature type="compositionally biased region" description="Polar residues" evidence="1">
    <location>
        <begin position="22"/>
        <end position="40"/>
    </location>
</feature>
<protein>
    <submittedName>
        <fullName evidence="3">DUF3558 family protein</fullName>
    </submittedName>
</protein>
<dbReference type="RefSeq" id="WP_269601749.1">
    <property type="nucleotide sequence ID" value="NZ_JAPWIJ010000001.1"/>
</dbReference>
<feature type="chain" id="PRO_5045329608" evidence="2">
    <location>
        <begin position="24"/>
        <end position="183"/>
    </location>
</feature>
<evidence type="ECO:0000313" key="3">
    <source>
        <dbReference type="EMBL" id="MCZ4517138.1"/>
    </source>
</evidence>
<accession>A0ABT4M861</accession>
<name>A0ABT4M861_9NOCA</name>
<dbReference type="Proteomes" id="UP001081071">
    <property type="component" value="Unassembled WGS sequence"/>
</dbReference>
<sequence>MRRARRFIAAMAALLLAAGCSSTTTGDASPRVETSTTVAAPTTPWDPCTIPDEAIERAGLNVATKESGVFGRDQNGFKICGWVSRSPADGYFLRIFVGLQSLDYIDDPSYFNRLEPVRVGTRDATQYQQVAADASRNCGVAFTAGAELIRATLVTGQLTGSSPYDPCTELNAVVARLDSELPK</sequence>
<feature type="region of interest" description="Disordered" evidence="1">
    <location>
        <begin position="22"/>
        <end position="43"/>
    </location>
</feature>
<dbReference type="InterPro" id="IPR024520">
    <property type="entry name" value="DUF3558"/>
</dbReference>
<comment type="caution">
    <text evidence="3">The sequence shown here is derived from an EMBL/GenBank/DDBJ whole genome shotgun (WGS) entry which is preliminary data.</text>
</comment>
<evidence type="ECO:0000313" key="4">
    <source>
        <dbReference type="Proteomes" id="UP001081071"/>
    </source>
</evidence>
<dbReference type="Pfam" id="PF12079">
    <property type="entry name" value="DUF3558"/>
    <property type="match status" value="1"/>
</dbReference>
<reference evidence="3" key="1">
    <citation type="submission" date="2022-12" db="EMBL/GenBank/DDBJ databases">
        <authorList>
            <person name="Krivoruchko A.V."/>
            <person name="Elkin A."/>
        </authorList>
    </citation>
    <scope>NUCLEOTIDE SEQUENCE</scope>
    <source>
        <strain evidence="3">IEGM 1391</strain>
    </source>
</reference>
<gene>
    <name evidence="3" type="ORF">O4220_01325</name>
</gene>
<proteinExistence type="predicted"/>
<dbReference type="EMBL" id="JAPWIJ010000001">
    <property type="protein sequence ID" value="MCZ4517138.1"/>
    <property type="molecule type" value="Genomic_DNA"/>
</dbReference>
<organism evidence="3 4">
    <name type="scientific">Rhodococcus ruber</name>
    <dbReference type="NCBI Taxonomy" id="1830"/>
    <lineage>
        <taxon>Bacteria</taxon>
        <taxon>Bacillati</taxon>
        <taxon>Actinomycetota</taxon>
        <taxon>Actinomycetes</taxon>
        <taxon>Mycobacteriales</taxon>
        <taxon>Nocardiaceae</taxon>
        <taxon>Rhodococcus</taxon>
    </lineage>
</organism>
<dbReference type="PROSITE" id="PS51257">
    <property type="entry name" value="PROKAR_LIPOPROTEIN"/>
    <property type="match status" value="1"/>
</dbReference>
<keyword evidence="4" id="KW-1185">Reference proteome</keyword>
<keyword evidence="2" id="KW-0732">Signal</keyword>
<evidence type="ECO:0000256" key="1">
    <source>
        <dbReference type="SAM" id="MobiDB-lite"/>
    </source>
</evidence>